<dbReference type="InterPro" id="IPR004358">
    <property type="entry name" value="Sig_transdc_His_kin-like_C"/>
</dbReference>
<keyword evidence="8" id="KW-0547">Nucleotide-binding</keyword>
<dbReference type="SUPFAM" id="SSF52172">
    <property type="entry name" value="CheY-like"/>
    <property type="match status" value="2"/>
</dbReference>
<feature type="domain" description="Response regulatory" evidence="20">
    <location>
        <begin position="675"/>
        <end position="796"/>
    </location>
</feature>
<dbReference type="SMART" id="SM00448">
    <property type="entry name" value="REC"/>
    <property type="match status" value="2"/>
</dbReference>
<sequence length="1177" mass="130465">MAAFGSVIVILISAGYNMLSQKAIIANEVHKLQKISDEKSLHTDLHLGELASVTTTISSAPLIKSALQRRNKELAALSDEERIAVIDRRNQWWREITDINDPFIQAHMTNPVAEFLKTQQKLFPGRYGEIFLTNLYGEMIATTGKLTTLAHSRKYWWQAAYDDGRGRIFLDDRGFDASVEGYVLGVVVPIKDQNRIIGILKANVNIIGALSDVVEKYPIHHSGMVQIVRTGGLVVSEHGVIPLSKHVDKTLVRSLQKKVNGTSIVFENNKNVLKAFSSVSITMGSEKFAFGGSKESVDHIKGNKGEGWHVVISLDEITALAANRDTTLIIIIVGMTFVLISSAVSLLLGKLLARPIVELAASAQNLGKGDLAARASAYSDDEIGSLAKSLNRTAESLQETMVSRDELKHAQEATRQAQCEAEKANEAKSIFLARMSREIRTPMNAVIGLSHLALQADLTFKQRDYLDKIMSSGQSLLQIINDILDFSKIEAGKLELLQEEFILKDVLKHISNVIAIKCAEENLELIFSVEPNVPLKLIGDKTRLEEVLLNLAGNAVKFTEHGEIVISVCCLEFDTEKAILEFSVRDSGMGISPEQMERLFKPFSQANEHISRDHGGTGLGLILSKRLVEMMGGVIRARSEIGHGTEFTFTVTFGLGDDLIRYPLDHTHPDLHRLKVLIIDDNEEARKVLKQILESFTCKVTVTDSGEHGVNAVEVSTESPYRLIIIDDSMPSGMDAIETITRIRKLPGYSEVPTLLMISPYNGEEHFEKVEEIGVSSLTFKPIESSALFDAVMEALNDKDVPAKAVKLESGSAPWQSEKINGARILLVEDNSINQQVAMELLEQMGCEVEMASNGIEAVDMIKHKKFDLVFMDIQMPKMDGLEATRQIRKLKTQADEKYPSNIPIIAMTAHALVDDHEKSLRAGMNDHITKPLDPGKIMEVLLNWVGPEERVENEIPSNRVKQTDVMNQASIPQNSGIDSESALKRLGGNSTLFIRLIKEFRQNNQEAAGRLRDALAVHNLEHAKEIAHGIKGAAANLGMNELSTVAAEFESLSEQQKLEACESLLDQFDLHLKKVIQAIVGLEQQMSDAVPQVEDNHTVVIDRRELSSLLKKLEASLDKDLRAANKYRGKLHAMLVNSEYDEMFWKLDREMSSYDSDGVREIIRAIEECTGCKGKA</sequence>
<dbReference type="PRINTS" id="PR00344">
    <property type="entry name" value="BCTRLSENSOR"/>
</dbReference>
<comment type="caution">
    <text evidence="23">The sequence shown here is derived from an EMBL/GenBank/DDBJ whole genome shotgun (WGS) entry which is preliminary data.</text>
</comment>
<dbReference type="EMBL" id="MPRK01000033">
    <property type="protein sequence ID" value="OOZ42480.1"/>
    <property type="molecule type" value="Genomic_DNA"/>
</dbReference>
<comment type="subcellular location">
    <subcellularLocation>
        <location evidence="2">Cell membrane</location>
        <topology evidence="2">Multi-pass membrane protein</topology>
    </subcellularLocation>
</comment>
<evidence type="ECO:0000256" key="2">
    <source>
        <dbReference type="ARBA" id="ARBA00004651"/>
    </source>
</evidence>
<dbReference type="Gene3D" id="6.10.340.10">
    <property type="match status" value="1"/>
</dbReference>
<dbReference type="InterPro" id="IPR008207">
    <property type="entry name" value="Sig_transdc_His_kin_Hpt_dom"/>
</dbReference>
<dbReference type="GO" id="GO:0000155">
    <property type="term" value="F:phosphorelay sensor kinase activity"/>
    <property type="evidence" value="ECO:0007669"/>
    <property type="project" value="InterPro"/>
</dbReference>
<dbReference type="SUPFAM" id="SSF47384">
    <property type="entry name" value="Homodimeric domain of signal transducing histidine kinase"/>
    <property type="match status" value="1"/>
</dbReference>
<evidence type="ECO:0000256" key="12">
    <source>
        <dbReference type="ARBA" id="ARBA00023012"/>
    </source>
</evidence>
<dbReference type="InterPro" id="IPR003594">
    <property type="entry name" value="HATPase_dom"/>
</dbReference>
<dbReference type="InterPro" id="IPR036097">
    <property type="entry name" value="HisK_dim/P_sf"/>
</dbReference>
<dbReference type="SMART" id="SM00388">
    <property type="entry name" value="HisKA"/>
    <property type="match status" value="1"/>
</dbReference>
<dbReference type="PROSITE" id="PS50109">
    <property type="entry name" value="HIS_KIN"/>
    <property type="match status" value="1"/>
</dbReference>
<organism evidence="23 24">
    <name type="scientific">Solemya elarraichensis gill symbiont</name>
    <dbReference type="NCBI Taxonomy" id="1918949"/>
    <lineage>
        <taxon>Bacteria</taxon>
        <taxon>Pseudomonadati</taxon>
        <taxon>Pseudomonadota</taxon>
        <taxon>Gammaproteobacteria</taxon>
        <taxon>sulfur-oxidizing symbionts</taxon>
    </lineage>
</organism>
<dbReference type="PROSITE" id="PS50894">
    <property type="entry name" value="HPT"/>
    <property type="match status" value="1"/>
</dbReference>
<gene>
    <name evidence="23" type="ORF">BOW52_02985</name>
</gene>
<comment type="subunit">
    <text evidence="14">At low DSF concentrations, interacts with RpfF.</text>
</comment>
<dbReference type="Pfam" id="PF02518">
    <property type="entry name" value="HATPase_c"/>
    <property type="match status" value="1"/>
</dbReference>
<dbReference type="PANTHER" id="PTHR45339:SF1">
    <property type="entry name" value="HYBRID SIGNAL TRANSDUCTION HISTIDINE KINASE J"/>
    <property type="match status" value="1"/>
</dbReference>
<dbReference type="InterPro" id="IPR036890">
    <property type="entry name" value="HATPase_C_sf"/>
</dbReference>
<keyword evidence="6" id="KW-0808">Transferase</keyword>
<evidence type="ECO:0000313" key="23">
    <source>
        <dbReference type="EMBL" id="OOZ42480.1"/>
    </source>
</evidence>
<dbReference type="PANTHER" id="PTHR45339">
    <property type="entry name" value="HYBRID SIGNAL TRANSDUCTION HISTIDINE KINASE J"/>
    <property type="match status" value="1"/>
</dbReference>
<dbReference type="SMART" id="SM00304">
    <property type="entry name" value="HAMP"/>
    <property type="match status" value="1"/>
</dbReference>
<dbReference type="Pfam" id="PF01627">
    <property type="entry name" value="Hpt"/>
    <property type="match status" value="1"/>
</dbReference>
<evidence type="ECO:0000256" key="15">
    <source>
        <dbReference type="ARBA" id="ARBA00068150"/>
    </source>
</evidence>
<keyword evidence="24" id="KW-1185">Reference proteome</keyword>
<evidence type="ECO:0000256" key="3">
    <source>
        <dbReference type="ARBA" id="ARBA00012438"/>
    </source>
</evidence>
<evidence type="ECO:0000256" key="16">
    <source>
        <dbReference type="PROSITE-ProRule" id="PRU00110"/>
    </source>
</evidence>
<dbReference type="InterPro" id="IPR005467">
    <property type="entry name" value="His_kinase_dom"/>
</dbReference>
<feature type="domain" description="HAMP" evidence="21">
    <location>
        <begin position="350"/>
        <end position="402"/>
    </location>
</feature>
<dbReference type="FunFam" id="3.30.565.10:FF:000010">
    <property type="entry name" value="Sensor histidine kinase RcsC"/>
    <property type="match status" value="1"/>
</dbReference>
<comment type="catalytic activity">
    <reaction evidence="1">
        <text>ATP + protein L-histidine = ADP + protein N-phospho-L-histidine.</text>
        <dbReference type="EC" id="2.7.13.3"/>
    </reaction>
</comment>
<dbReference type="SMART" id="SM00073">
    <property type="entry name" value="HPT"/>
    <property type="match status" value="1"/>
</dbReference>
<dbReference type="Gene3D" id="1.10.287.130">
    <property type="match status" value="1"/>
</dbReference>
<dbReference type="Pfam" id="PF00072">
    <property type="entry name" value="Response_reg"/>
    <property type="match status" value="2"/>
</dbReference>
<dbReference type="CDD" id="cd06225">
    <property type="entry name" value="HAMP"/>
    <property type="match status" value="1"/>
</dbReference>
<feature type="domain" description="Histidine kinase" evidence="19">
    <location>
        <begin position="434"/>
        <end position="655"/>
    </location>
</feature>
<dbReference type="Gene3D" id="3.40.50.2300">
    <property type="match status" value="2"/>
</dbReference>
<keyword evidence="10" id="KW-0067">ATP-binding</keyword>
<dbReference type="CDD" id="cd00082">
    <property type="entry name" value="HisKA"/>
    <property type="match status" value="1"/>
</dbReference>
<dbReference type="SUPFAM" id="SSF158472">
    <property type="entry name" value="HAMP domain-like"/>
    <property type="match status" value="1"/>
</dbReference>
<name>A0A1T2LBM8_9GAMM</name>
<dbReference type="SMART" id="SM00387">
    <property type="entry name" value="HATPase_c"/>
    <property type="match status" value="1"/>
</dbReference>
<dbReference type="FunFam" id="1.10.287.130:FF:000002">
    <property type="entry name" value="Two-component osmosensing histidine kinase"/>
    <property type="match status" value="1"/>
</dbReference>
<reference evidence="23 24" key="1">
    <citation type="submission" date="2016-11" db="EMBL/GenBank/DDBJ databases">
        <title>Mixed transmission modes and dynamic genome evolution in an obligate animal-bacterial symbiosis.</title>
        <authorList>
            <person name="Russell S.L."/>
            <person name="Corbett-Detig R.B."/>
            <person name="Cavanaugh C.M."/>
        </authorList>
    </citation>
    <scope>NUCLEOTIDE SEQUENCE [LARGE SCALE GENOMIC DNA]</scope>
    <source>
        <strain evidence="23">Sp-SM6</strain>
    </source>
</reference>
<dbReference type="Proteomes" id="UP000190198">
    <property type="component" value="Unassembled WGS sequence"/>
</dbReference>
<dbReference type="Pfam" id="PF00512">
    <property type="entry name" value="HisKA"/>
    <property type="match status" value="1"/>
</dbReference>
<dbReference type="InterPro" id="IPR003660">
    <property type="entry name" value="HAMP_dom"/>
</dbReference>
<keyword evidence="5 17" id="KW-0597">Phosphoprotein</keyword>
<feature type="domain" description="HPt" evidence="22">
    <location>
        <begin position="990"/>
        <end position="1080"/>
    </location>
</feature>
<feature type="modified residue" description="4-aspartylphosphate" evidence="17">
    <location>
        <position position="727"/>
    </location>
</feature>
<dbReference type="GO" id="GO:0005886">
    <property type="term" value="C:plasma membrane"/>
    <property type="evidence" value="ECO:0007669"/>
    <property type="project" value="UniProtKB-SubCell"/>
</dbReference>
<evidence type="ECO:0000256" key="17">
    <source>
        <dbReference type="PROSITE-ProRule" id="PRU00169"/>
    </source>
</evidence>
<dbReference type="InterPro" id="IPR011006">
    <property type="entry name" value="CheY-like_superfamily"/>
</dbReference>
<dbReference type="InterPro" id="IPR001789">
    <property type="entry name" value="Sig_transdc_resp-reg_receiver"/>
</dbReference>
<dbReference type="CDD" id="cd16922">
    <property type="entry name" value="HATPase_EvgS-ArcB-TorS-like"/>
    <property type="match status" value="1"/>
</dbReference>
<evidence type="ECO:0000259" key="21">
    <source>
        <dbReference type="PROSITE" id="PS50885"/>
    </source>
</evidence>
<proteinExistence type="predicted"/>
<feature type="domain" description="Response regulatory" evidence="20">
    <location>
        <begin position="824"/>
        <end position="946"/>
    </location>
</feature>
<dbReference type="GO" id="GO:0005524">
    <property type="term" value="F:ATP binding"/>
    <property type="evidence" value="ECO:0007669"/>
    <property type="project" value="UniProtKB-KW"/>
</dbReference>
<evidence type="ECO:0000256" key="1">
    <source>
        <dbReference type="ARBA" id="ARBA00000085"/>
    </source>
</evidence>
<dbReference type="AlphaFoldDB" id="A0A1T2LBM8"/>
<evidence type="ECO:0000256" key="5">
    <source>
        <dbReference type="ARBA" id="ARBA00022553"/>
    </source>
</evidence>
<evidence type="ECO:0000256" key="13">
    <source>
        <dbReference type="ARBA" id="ARBA00023136"/>
    </source>
</evidence>
<keyword evidence="7 18" id="KW-0812">Transmembrane</keyword>
<dbReference type="Gene3D" id="3.30.565.10">
    <property type="entry name" value="Histidine kinase-like ATPase, C-terminal domain"/>
    <property type="match status" value="1"/>
</dbReference>
<evidence type="ECO:0000256" key="8">
    <source>
        <dbReference type="ARBA" id="ARBA00022741"/>
    </source>
</evidence>
<evidence type="ECO:0000256" key="18">
    <source>
        <dbReference type="SAM" id="Phobius"/>
    </source>
</evidence>
<dbReference type="SUPFAM" id="SSF47226">
    <property type="entry name" value="Histidine-containing phosphotransfer domain, HPT domain"/>
    <property type="match status" value="1"/>
</dbReference>
<keyword evidence="4" id="KW-1003">Cell membrane</keyword>
<feature type="modified residue" description="4-aspartylphosphate" evidence="17">
    <location>
        <position position="873"/>
    </location>
</feature>
<feature type="transmembrane region" description="Helical" evidence="18">
    <location>
        <begin position="328"/>
        <end position="348"/>
    </location>
</feature>
<dbReference type="SUPFAM" id="SSF55874">
    <property type="entry name" value="ATPase domain of HSP90 chaperone/DNA topoisomerase II/histidine kinase"/>
    <property type="match status" value="1"/>
</dbReference>
<dbReference type="InterPro" id="IPR003661">
    <property type="entry name" value="HisK_dim/P_dom"/>
</dbReference>
<protein>
    <recommendedName>
        <fullName evidence="15">Sensory/regulatory protein RpfC</fullName>
        <ecNumber evidence="3">2.7.13.3</ecNumber>
    </recommendedName>
</protein>
<keyword evidence="9" id="KW-0418">Kinase</keyword>
<evidence type="ECO:0000313" key="24">
    <source>
        <dbReference type="Proteomes" id="UP000190198"/>
    </source>
</evidence>
<dbReference type="Gene3D" id="1.20.120.160">
    <property type="entry name" value="HPT domain"/>
    <property type="match status" value="1"/>
</dbReference>
<evidence type="ECO:0000256" key="6">
    <source>
        <dbReference type="ARBA" id="ARBA00022679"/>
    </source>
</evidence>
<dbReference type="PROSITE" id="PS50885">
    <property type="entry name" value="HAMP"/>
    <property type="match status" value="1"/>
</dbReference>
<keyword evidence="13 18" id="KW-0472">Membrane</keyword>
<evidence type="ECO:0000256" key="4">
    <source>
        <dbReference type="ARBA" id="ARBA00022475"/>
    </source>
</evidence>
<dbReference type="PROSITE" id="PS50110">
    <property type="entry name" value="RESPONSE_REGULATORY"/>
    <property type="match status" value="2"/>
</dbReference>
<evidence type="ECO:0000259" key="20">
    <source>
        <dbReference type="PROSITE" id="PS50110"/>
    </source>
</evidence>
<feature type="modified residue" description="Phosphohistidine" evidence="16">
    <location>
        <position position="1029"/>
    </location>
</feature>
<evidence type="ECO:0000256" key="9">
    <source>
        <dbReference type="ARBA" id="ARBA00022777"/>
    </source>
</evidence>
<evidence type="ECO:0000256" key="11">
    <source>
        <dbReference type="ARBA" id="ARBA00022989"/>
    </source>
</evidence>
<keyword evidence="12" id="KW-0902">Two-component regulatory system</keyword>
<evidence type="ECO:0000256" key="14">
    <source>
        <dbReference type="ARBA" id="ARBA00064003"/>
    </source>
</evidence>
<evidence type="ECO:0000256" key="7">
    <source>
        <dbReference type="ARBA" id="ARBA00022692"/>
    </source>
</evidence>
<dbReference type="Pfam" id="PF00672">
    <property type="entry name" value="HAMP"/>
    <property type="match status" value="1"/>
</dbReference>
<dbReference type="EC" id="2.7.13.3" evidence="3"/>
<dbReference type="CDD" id="cd17546">
    <property type="entry name" value="REC_hyHK_CKI1_RcsC-like"/>
    <property type="match status" value="1"/>
</dbReference>
<dbReference type="InterPro" id="IPR036641">
    <property type="entry name" value="HPT_dom_sf"/>
</dbReference>
<accession>A0A1T2LBM8</accession>
<evidence type="ECO:0000256" key="10">
    <source>
        <dbReference type="ARBA" id="ARBA00022840"/>
    </source>
</evidence>
<evidence type="ECO:0000259" key="22">
    <source>
        <dbReference type="PROSITE" id="PS50894"/>
    </source>
</evidence>
<keyword evidence="11 18" id="KW-1133">Transmembrane helix</keyword>
<evidence type="ECO:0000259" key="19">
    <source>
        <dbReference type="PROSITE" id="PS50109"/>
    </source>
</evidence>